<dbReference type="Gene3D" id="1.10.510.10">
    <property type="entry name" value="Transferase(Phosphotransferase) domain 1"/>
    <property type="match status" value="1"/>
</dbReference>
<dbReference type="PROSITE" id="PS00109">
    <property type="entry name" value="PROTEIN_KINASE_TYR"/>
    <property type="match status" value="1"/>
</dbReference>
<comment type="caution">
    <text evidence="13">The sequence shown here is derived from an EMBL/GenBank/DDBJ whole genome shotgun (WGS) entry which is preliminary data.</text>
</comment>
<evidence type="ECO:0000256" key="9">
    <source>
        <dbReference type="ARBA" id="ARBA00033194"/>
    </source>
</evidence>
<reference evidence="13 14" key="1">
    <citation type="submission" date="2024-07" db="EMBL/GenBank/DDBJ databases">
        <title>Section-level genome sequencing and comparative genomics of Aspergillus sections Usti and Cavernicolus.</title>
        <authorList>
            <consortium name="Lawrence Berkeley National Laboratory"/>
            <person name="Nybo J.L."/>
            <person name="Vesth T.C."/>
            <person name="Theobald S."/>
            <person name="Frisvad J.C."/>
            <person name="Larsen T.O."/>
            <person name="Kjaerboelling I."/>
            <person name="Rothschild-Mancinelli K."/>
            <person name="Lyhne E.K."/>
            <person name="Kogle M.E."/>
            <person name="Barry K."/>
            <person name="Clum A."/>
            <person name="Na H."/>
            <person name="Ledsgaard L."/>
            <person name="Lin J."/>
            <person name="Lipzen A."/>
            <person name="Kuo A."/>
            <person name="Riley R."/>
            <person name="Mondo S."/>
            <person name="Labutti K."/>
            <person name="Haridas S."/>
            <person name="Pangalinan J."/>
            <person name="Salamov A.A."/>
            <person name="Simmons B.A."/>
            <person name="Magnuson J.K."/>
            <person name="Chen J."/>
            <person name="Drula E."/>
            <person name="Henrissat B."/>
            <person name="Wiebenga A."/>
            <person name="Lubbers R.J."/>
            <person name="Gomes A.C."/>
            <person name="Makela M.R."/>
            <person name="Stajich J."/>
            <person name="Grigoriev I.V."/>
            <person name="Mortensen U.H."/>
            <person name="De Vries R.P."/>
            <person name="Baker S.E."/>
            <person name="Andersen M.R."/>
        </authorList>
    </citation>
    <scope>NUCLEOTIDE SEQUENCE [LARGE SCALE GENOMIC DNA]</scope>
    <source>
        <strain evidence="13 14">CBS 588.65</strain>
    </source>
</reference>
<evidence type="ECO:0000256" key="5">
    <source>
        <dbReference type="ARBA" id="ARBA00013948"/>
    </source>
</evidence>
<accession>A0ABR4HYS2</accession>
<evidence type="ECO:0000256" key="1">
    <source>
        <dbReference type="ARBA" id="ARBA00003747"/>
    </source>
</evidence>
<dbReference type="SUPFAM" id="SSF56112">
    <property type="entry name" value="Protein kinase-like (PK-like)"/>
    <property type="match status" value="1"/>
</dbReference>
<dbReference type="EC" id="2.7.11.1" evidence="4"/>
<dbReference type="InterPro" id="IPR008266">
    <property type="entry name" value="Tyr_kinase_AS"/>
</dbReference>
<dbReference type="InterPro" id="IPR000719">
    <property type="entry name" value="Prot_kinase_dom"/>
</dbReference>
<evidence type="ECO:0000256" key="8">
    <source>
        <dbReference type="ARBA" id="ARBA00030980"/>
    </source>
</evidence>
<evidence type="ECO:0000313" key="14">
    <source>
        <dbReference type="Proteomes" id="UP001610334"/>
    </source>
</evidence>
<proteinExistence type="predicted"/>
<dbReference type="PROSITE" id="PS50011">
    <property type="entry name" value="PROTEIN_KINASE_DOM"/>
    <property type="match status" value="1"/>
</dbReference>
<protein>
    <recommendedName>
        <fullName evidence="6">EKC/KEOPS complex subunit BUD32</fullName>
        <ecNumber evidence="4">2.7.11.1</ecNumber>
    </recommendedName>
    <alternativeName>
        <fullName evidence="8 9">Atypical Serine/threonine protein kinase BUD32</fullName>
    </alternativeName>
    <alternativeName>
        <fullName evidence="5">EKC/KEOPS complex subunit bud32</fullName>
    </alternativeName>
</protein>
<sequence>MFDIRRLRLWIRSLIYEAVSFVSQIGYLLPYSRRLDAPEPGGDIERRLGDKDISQRARVHHLDEPLVSNDPPPTWEILSNGSTAFVTRIKDGLVLKSPRYSWWHLSAESRHDIVKSIRKSFEVEEQIFHILGSHPRVVKFLGVSHDPQGLLLAEANGGNLQTFLDQHVGMTSLRLRLRWCSQAAEAVCFLHHKGVIHSDLRVENYLLHDHDLLLCDFGGSTSGNIDGGHLPDSGFFNPSKPWVSTEATDIFSLGSIFYTIMTDHWPYRSPGPFTSVEEKLSYCDKVDELFSSNKFPSTDQVVGGPIIQGCWVERYKAVEEIINDQSSLFLNAA</sequence>
<comment type="catalytic activity">
    <reaction evidence="11">
        <text>L-seryl-[protein] + ATP = O-phospho-L-seryl-[protein] + ADP + H(+)</text>
        <dbReference type="Rhea" id="RHEA:17989"/>
        <dbReference type="Rhea" id="RHEA-COMP:9863"/>
        <dbReference type="Rhea" id="RHEA-COMP:11604"/>
        <dbReference type="ChEBI" id="CHEBI:15378"/>
        <dbReference type="ChEBI" id="CHEBI:29999"/>
        <dbReference type="ChEBI" id="CHEBI:30616"/>
        <dbReference type="ChEBI" id="CHEBI:83421"/>
        <dbReference type="ChEBI" id="CHEBI:456216"/>
        <dbReference type="EC" id="2.7.11.1"/>
    </reaction>
</comment>
<dbReference type="InterPro" id="IPR050167">
    <property type="entry name" value="Ser_Thr_protein_kinase"/>
</dbReference>
<dbReference type="EMBL" id="JBFXLT010000006">
    <property type="protein sequence ID" value="KAL2820640.1"/>
    <property type="molecule type" value="Genomic_DNA"/>
</dbReference>
<comment type="function">
    <text evidence="1">Component of the EKC/KEOPS complex that is required for the formation of a threonylcarbamoyl group on adenosine at position 37 (t(6)A37) in tRNAs that read codons beginning with adenine. The complex is probably involved in the transfer of the threonylcarbamoyl moiety of threonylcarbamoyl-AMP (TC-AMP) to the N6 group of A37. BUD32 has ATPase activity in the context of the EKC/KEOPS complex and likely plays a supporting role to the catalytic subunit KAE1. The EKC/KEOPS complex also promotes both telomere uncapping and telomere elongation. The complex is required for efficient recruitment of transcriptional coactivators.</text>
</comment>
<comment type="catalytic activity">
    <reaction evidence="10">
        <text>L-threonyl-[protein] + ATP = O-phospho-L-threonyl-[protein] + ADP + H(+)</text>
        <dbReference type="Rhea" id="RHEA:46608"/>
        <dbReference type="Rhea" id="RHEA-COMP:11060"/>
        <dbReference type="Rhea" id="RHEA-COMP:11605"/>
        <dbReference type="ChEBI" id="CHEBI:15378"/>
        <dbReference type="ChEBI" id="CHEBI:30013"/>
        <dbReference type="ChEBI" id="CHEBI:30616"/>
        <dbReference type="ChEBI" id="CHEBI:61977"/>
        <dbReference type="ChEBI" id="CHEBI:456216"/>
        <dbReference type="EC" id="2.7.11.1"/>
    </reaction>
</comment>
<evidence type="ECO:0000256" key="11">
    <source>
        <dbReference type="ARBA" id="ARBA00048679"/>
    </source>
</evidence>
<gene>
    <name evidence="13" type="ORF">BJX63DRAFT_379806</name>
</gene>
<evidence type="ECO:0000256" key="3">
    <source>
        <dbReference type="ARBA" id="ARBA00011534"/>
    </source>
</evidence>
<evidence type="ECO:0000256" key="10">
    <source>
        <dbReference type="ARBA" id="ARBA00047899"/>
    </source>
</evidence>
<evidence type="ECO:0000313" key="13">
    <source>
        <dbReference type="EMBL" id="KAL2820640.1"/>
    </source>
</evidence>
<dbReference type="PANTHER" id="PTHR23257">
    <property type="entry name" value="SERINE-THREONINE PROTEIN KINASE"/>
    <property type="match status" value="1"/>
</dbReference>
<evidence type="ECO:0000256" key="7">
    <source>
        <dbReference type="ARBA" id="ARBA00022895"/>
    </source>
</evidence>
<feature type="domain" description="Protein kinase" evidence="12">
    <location>
        <begin position="72"/>
        <end position="333"/>
    </location>
</feature>
<evidence type="ECO:0000259" key="12">
    <source>
        <dbReference type="PROSITE" id="PS50011"/>
    </source>
</evidence>
<comment type="subcellular location">
    <subcellularLocation>
        <location evidence="2">Chromosome</location>
        <location evidence="2">Telomere</location>
    </subcellularLocation>
</comment>
<name>A0ABR4HYS2_9EURO</name>
<dbReference type="Pfam" id="PF00069">
    <property type="entry name" value="Pkinase"/>
    <property type="match status" value="1"/>
</dbReference>
<evidence type="ECO:0000256" key="2">
    <source>
        <dbReference type="ARBA" id="ARBA00004574"/>
    </source>
</evidence>
<organism evidence="13 14">
    <name type="scientific">Aspergillus granulosus</name>
    <dbReference type="NCBI Taxonomy" id="176169"/>
    <lineage>
        <taxon>Eukaryota</taxon>
        <taxon>Fungi</taxon>
        <taxon>Dikarya</taxon>
        <taxon>Ascomycota</taxon>
        <taxon>Pezizomycotina</taxon>
        <taxon>Eurotiomycetes</taxon>
        <taxon>Eurotiomycetidae</taxon>
        <taxon>Eurotiales</taxon>
        <taxon>Aspergillaceae</taxon>
        <taxon>Aspergillus</taxon>
        <taxon>Aspergillus subgen. Nidulantes</taxon>
    </lineage>
</organism>
<evidence type="ECO:0000256" key="6">
    <source>
        <dbReference type="ARBA" id="ARBA00019973"/>
    </source>
</evidence>
<keyword evidence="7" id="KW-0779">Telomere</keyword>
<comment type="subunit">
    <text evidence="3">Component of the EKC/KEOPS complex composed of at least BUD32, CGI121, GON7, KAE1 and PCC1; the whole complex dimerizes.</text>
</comment>
<keyword evidence="7" id="KW-0158">Chromosome</keyword>
<evidence type="ECO:0000256" key="4">
    <source>
        <dbReference type="ARBA" id="ARBA00012513"/>
    </source>
</evidence>
<keyword evidence="14" id="KW-1185">Reference proteome</keyword>
<dbReference type="Proteomes" id="UP001610334">
    <property type="component" value="Unassembled WGS sequence"/>
</dbReference>
<dbReference type="InterPro" id="IPR011009">
    <property type="entry name" value="Kinase-like_dom_sf"/>
</dbReference>